<dbReference type="STRING" id="1138822.PL11_008100"/>
<dbReference type="InterPro" id="IPR002901">
    <property type="entry name" value="MGlyc_endo_b_GlcNAc-like_dom"/>
</dbReference>
<comment type="similarity">
    <text evidence="1">Belongs to the glycosyl hydrolase 73 family.</text>
</comment>
<keyword evidence="6" id="KW-1185">Reference proteome</keyword>
<evidence type="ECO:0000256" key="3">
    <source>
        <dbReference type="SAM" id="SignalP"/>
    </source>
</evidence>
<dbReference type="Pfam" id="PF01832">
    <property type="entry name" value="Glucosaminidase"/>
    <property type="match status" value="1"/>
</dbReference>
<feature type="domain" description="Mannosyl-glycoprotein endo-beta-N-acetylglucosamidase-like" evidence="4">
    <location>
        <begin position="35"/>
        <end position="166"/>
    </location>
</feature>
<accession>A0A401FKB3</accession>
<comment type="caution">
    <text evidence="5">The sequence shown here is derived from an EMBL/GenBank/DDBJ whole genome shotgun (WGS) entry which is preliminary data.</text>
</comment>
<dbReference type="AlphaFoldDB" id="A0A401FKB3"/>
<feature type="signal peptide" evidence="3">
    <location>
        <begin position="1"/>
        <end position="20"/>
    </location>
</feature>
<dbReference type="SMART" id="SM00047">
    <property type="entry name" value="LYZ2"/>
    <property type="match status" value="1"/>
</dbReference>
<evidence type="ECO:0000259" key="4">
    <source>
        <dbReference type="SMART" id="SM00047"/>
    </source>
</evidence>
<evidence type="ECO:0000313" key="5">
    <source>
        <dbReference type="EMBL" id="GAY72736.1"/>
    </source>
</evidence>
<organism evidence="5 6">
    <name type="scientific">Lentilactobacillus kosonis</name>
    <dbReference type="NCBI Taxonomy" id="2810561"/>
    <lineage>
        <taxon>Bacteria</taxon>
        <taxon>Bacillati</taxon>
        <taxon>Bacillota</taxon>
        <taxon>Bacilli</taxon>
        <taxon>Lactobacillales</taxon>
        <taxon>Lactobacillaceae</taxon>
        <taxon>Lentilactobacillus</taxon>
    </lineage>
</organism>
<evidence type="ECO:0000256" key="1">
    <source>
        <dbReference type="ARBA" id="ARBA00010266"/>
    </source>
</evidence>
<dbReference type="GO" id="GO:0004040">
    <property type="term" value="F:amidase activity"/>
    <property type="evidence" value="ECO:0007669"/>
    <property type="project" value="InterPro"/>
</dbReference>
<keyword evidence="2" id="KW-0378">Hydrolase</keyword>
<proteinExistence type="inferred from homology"/>
<reference evidence="5 6" key="1">
    <citation type="submission" date="2017-11" db="EMBL/GenBank/DDBJ databases">
        <title>Draft Genome Sequence of Lactobacillus curieae NBRC 111893 isolated from Koso, a Japanese sugar-Vegetable Fermented Beverage.</title>
        <authorList>
            <person name="Chiou T.Y."/>
            <person name="Oshima K."/>
            <person name="Suda W."/>
            <person name="Hattori M."/>
            <person name="Takahashi T."/>
        </authorList>
    </citation>
    <scope>NUCLEOTIDE SEQUENCE [LARGE SCALE GENOMIC DNA]</scope>
    <source>
        <strain evidence="5 6">NBRC111893</strain>
    </source>
</reference>
<name>A0A401FKB3_9LACO</name>
<dbReference type="PANTHER" id="PTHR33308:SF9">
    <property type="entry name" value="PEPTIDOGLYCAN HYDROLASE FLGJ"/>
    <property type="match status" value="1"/>
</dbReference>
<dbReference type="EMBL" id="BEXA01000002">
    <property type="protein sequence ID" value="GAY72736.1"/>
    <property type="molecule type" value="Genomic_DNA"/>
</dbReference>
<dbReference type="InterPro" id="IPR051056">
    <property type="entry name" value="Glycosyl_Hydrolase_73"/>
</dbReference>
<dbReference type="Proteomes" id="UP000286974">
    <property type="component" value="Unassembled WGS sequence"/>
</dbReference>
<protein>
    <submittedName>
        <fullName evidence="5">N-acetylmuramoyl-L-alanine amidase, family 4</fullName>
    </submittedName>
</protein>
<dbReference type="Gene3D" id="4.10.80.30">
    <property type="entry name" value="DNA polymerase, domain 6"/>
    <property type="match status" value="1"/>
</dbReference>
<evidence type="ECO:0000256" key="2">
    <source>
        <dbReference type="ARBA" id="ARBA00022801"/>
    </source>
</evidence>
<sequence>MKLKAIQKAVALSCATLLLAGGFSSFHKVVKADSGSAATQTTQSTFISQYKGDVQKAANKYRLYASVMMAQAALESGWGQSQLTKQANNFFGIKGAYNGQAVSMPTTEYDQNGQIQNINANFKNIPRRMNRLAIMVICLETEFQEIHHIIRAHGRKTRIHIKMQLIR</sequence>
<dbReference type="PANTHER" id="PTHR33308">
    <property type="entry name" value="PEPTIDOGLYCAN HYDROLASE FLGJ"/>
    <property type="match status" value="1"/>
</dbReference>
<gene>
    <name evidence="5" type="ORF">NBRC111893_882</name>
</gene>
<feature type="chain" id="PRO_5039539993" evidence="3">
    <location>
        <begin position="21"/>
        <end position="167"/>
    </location>
</feature>
<dbReference type="Gene3D" id="1.10.530.10">
    <property type="match status" value="1"/>
</dbReference>
<keyword evidence="3" id="KW-0732">Signal</keyword>
<evidence type="ECO:0000313" key="6">
    <source>
        <dbReference type="Proteomes" id="UP000286974"/>
    </source>
</evidence>